<dbReference type="Proteomes" id="UP000025947">
    <property type="component" value="Unassembled WGS sequence"/>
</dbReference>
<dbReference type="RefSeq" id="WP_044486395.1">
    <property type="nucleotide sequence ID" value="NZ_KK328284.1"/>
</dbReference>
<name>A0A051TVK4_9MYCO</name>
<gene>
    <name evidence="1" type="ORF">K875_03943</name>
</gene>
<comment type="caution">
    <text evidence="1">The sequence shown here is derived from an EMBL/GenBank/DDBJ whole genome shotgun (WGS) entry which is preliminary data.</text>
</comment>
<keyword evidence="2" id="KW-1185">Reference proteome</keyword>
<sequence>MSDLVSGDGTLSRDEAGALLREIWLAASRLSESGHRDLVHRAAEVKAMTHFMLYDFDGGVEADR</sequence>
<organism evidence="1 2">
    <name type="scientific">Mycobacterium [tuberculosis] TKK-01-0051</name>
    <dbReference type="NCBI Taxonomy" id="1324261"/>
    <lineage>
        <taxon>Bacteria</taxon>
        <taxon>Bacillati</taxon>
        <taxon>Actinomycetota</taxon>
        <taxon>Actinomycetes</taxon>
        <taxon>Mycobacteriales</taxon>
        <taxon>Mycobacteriaceae</taxon>
        <taxon>Mycobacterium</taxon>
        <taxon>Mycobacterium avium complex (MAC)</taxon>
    </lineage>
</organism>
<protein>
    <submittedName>
        <fullName evidence="1">Uncharacterized protein</fullName>
    </submittedName>
</protein>
<evidence type="ECO:0000313" key="2">
    <source>
        <dbReference type="Proteomes" id="UP000025947"/>
    </source>
</evidence>
<accession>A0A051TVK4</accession>
<dbReference type="HOGENOM" id="CLU_2863060_0_0_11"/>
<dbReference type="PATRIC" id="fig|1324261.3.peg.3981"/>
<evidence type="ECO:0000313" key="1">
    <source>
        <dbReference type="EMBL" id="KBZ60992.1"/>
    </source>
</evidence>
<dbReference type="AlphaFoldDB" id="A0A051TVK4"/>
<dbReference type="EMBL" id="JLXW01000010">
    <property type="protein sequence ID" value="KBZ60992.1"/>
    <property type="molecule type" value="Genomic_DNA"/>
</dbReference>
<reference evidence="1 2" key="1">
    <citation type="submission" date="2014-04" db="EMBL/GenBank/DDBJ databases">
        <title>The Genome Sequence of Mycobacterium tuberculosis TKK-01-0051.</title>
        <authorList>
            <consortium name="The Broad Institute Genomics Platform"/>
            <consortium name="The Broad Institute Genome Sequencing Center for Infectious Disease"/>
            <person name="Earl A.M."/>
            <person name="Cohen K."/>
            <person name="Pym A."/>
            <person name="Bishai W."/>
            <person name="Maharaj K."/>
            <person name="Desjardins C."/>
            <person name="Abeel T."/>
            <person name="Young S."/>
            <person name="Zeng Q."/>
            <person name="Gargeya S."/>
            <person name="Abouelleil A."/>
            <person name="Alvarado L."/>
            <person name="Chapman S.B."/>
            <person name="Gainer-Dewar J."/>
            <person name="Goldberg J."/>
            <person name="Griggs A."/>
            <person name="Gujja S."/>
            <person name="Hansen M."/>
            <person name="Howarth C."/>
            <person name="Imamovic A."/>
            <person name="Larimer J."/>
            <person name="Murphy C."/>
            <person name="Naylor J."/>
            <person name="Pearson M."/>
            <person name="Poon T.W."/>
            <person name="Priest M."/>
            <person name="Roberts A."/>
            <person name="Saif S."/>
            <person name="Shea T."/>
            <person name="Sykes S."/>
            <person name="Wortman J."/>
            <person name="Nusbaum C."/>
            <person name="Birren B."/>
        </authorList>
    </citation>
    <scope>NUCLEOTIDE SEQUENCE [LARGE SCALE GENOMIC DNA]</scope>
    <source>
        <strain evidence="1 2">TKK-01-0051</strain>
    </source>
</reference>
<proteinExistence type="predicted"/>